<organism evidence="8 9">
    <name type="scientific">Dryococelus australis</name>
    <dbReference type="NCBI Taxonomy" id="614101"/>
    <lineage>
        <taxon>Eukaryota</taxon>
        <taxon>Metazoa</taxon>
        <taxon>Ecdysozoa</taxon>
        <taxon>Arthropoda</taxon>
        <taxon>Hexapoda</taxon>
        <taxon>Insecta</taxon>
        <taxon>Pterygota</taxon>
        <taxon>Neoptera</taxon>
        <taxon>Polyneoptera</taxon>
        <taxon>Phasmatodea</taxon>
        <taxon>Verophasmatodea</taxon>
        <taxon>Anareolatae</taxon>
        <taxon>Phasmatidae</taxon>
        <taxon>Eurycanthinae</taxon>
        <taxon>Dryococelus</taxon>
    </lineage>
</organism>
<evidence type="ECO:0000256" key="6">
    <source>
        <dbReference type="PROSITE-ProRule" id="PRU00782"/>
    </source>
</evidence>
<feature type="domain" description="Myosin motor" evidence="7">
    <location>
        <begin position="1"/>
        <end position="482"/>
    </location>
</feature>
<evidence type="ECO:0000256" key="3">
    <source>
        <dbReference type="ARBA" id="ARBA00023123"/>
    </source>
</evidence>
<comment type="caution">
    <text evidence="8">The sequence shown here is derived from an EMBL/GenBank/DDBJ whole genome shotgun (WGS) entry which is preliminary data.</text>
</comment>
<evidence type="ECO:0000313" key="8">
    <source>
        <dbReference type="EMBL" id="KAJ8888714.1"/>
    </source>
</evidence>
<proteinExistence type="inferred from homology"/>
<dbReference type="Gene3D" id="1.20.5.190">
    <property type="match status" value="1"/>
</dbReference>
<evidence type="ECO:0000313" key="9">
    <source>
        <dbReference type="Proteomes" id="UP001159363"/>
    </source>
</evidence>
<keyword evidence="3 6" id="KW-0518">Myosin</keyword>
<dbReference type="PROSITE" id="PS51456">
    <property type="entry name" value="MYOSIN_MOTOR"/>
    <property type="match status" value="1"/>
</dbReference>
<comment type="caution">
    <text evidence="6">Lacks conserved residue(s) required for the propagation of feature annotation.</text>
</comment>
<reference evidence="8 9" key="1">
    <citation type="submission" date="2023-02" db="EMBL/GenBank/DDBJ databases">
        <title>LHISI_Scaffold_Assembly.</title>
        <authorList>
            <person name="Stuart O.P."/>
            <person name="Cleave R."/>
            <person name="Magrath M.J.L."/>
            <person name="Mikheyev A.S."/>
        </authorList>
    </citation>
    <scope>NUCLEOTIDE SEQUENCE [LARGE SCALE GENOMIC DNA]</scope>
    <source>
        <strain evidence="8">Daus_M_001</strain>
        <tissue evidence="8">Leg muscle</tissue>
    </source>
</reference>
<dbReference type="InterPro" id="IPR036961">
    <property type="entry name" value="Kinesin_motor_dom_sf"/>
</dbReference>
<gene>
    <name evidence="8" type="ORF">PR048_008206</name>
</gene>
<comment type="similarity">
    <text evidence="6">Belongs to the TRAFAC class myosin-kinesin ATPase superfamily. Myosin family.</text>
</comment>
<keyword evidence="4" id="KW-0505">Motor protein</keyword>
<dbReference type="SUPFAM" id="SSF52540">
    <property type="entry name" value="P-loop containing nucleoside triphosphate hydrolases"/>
    <property type="match status" value="1"/>
</dbReference>
<protein>
    <recommendedName>
        <fullName evidence="7">Myosin motor domain-containing protein</fullName>
    </recommendedName>
</protein>
<keyword evidence="9" id="KW-1185">Reference proteome</keyword>
<dbReference type="SMART" id="SM00015">
    <property type="entry name" value="IQ"/>
    <property type="match status" value="3"/>
</dbReference>
<name>A0ABQ9HX96_9NEOP</name>
<dbReference type="PROSITE" id="PS50096">
    <property type="entry name" value="IQ"/>
    <property type="match status" value="2"/>
</dbReference>
<dbReference type="Pfam" id="PF00063">
    <property type="entry name" value="Myosin_head"/>
    <property type="match status" value="1"/>
</dbReference>
<dbReference type="Proteomes" id="UP001159363">
    <property type="component" value="Chromosome 3"/>
</dbReference>
<dbReference type="Gene3D" id="3.40.850.10">
    <property type="entry name" value="Kinesin motor domain"/>
    <property type="match status" value="3"/>
</dbReference>
<dbReference type="Gene3D" id="1.20.58.530">
    <property type="match status" value="1"/>
</dbReference>
<dbReference type="Gene3D" id="1.20.120.720">
    <property type="entry name" value="Myosin VI head, motor domain, U50 subdomain"/>
    <property type="match status" value="2"/>
</dbReference>
<dbReference type="PANTHER" id="PTHR13140:SF706">
    <property type="entry name" value="DILUTE CLASS UNCONVENTIONAL MYOSIN, ISOFORM C"/>
    <property type="match status" value="1"/>
</dbReference>
<evidence type="ECO:0000259" key="7">
    <source>
        <dbReference type="PROSITE" id="PS51456"/>
    </source>
</evidence>
<dbReference type="InterPro" id="IPR027417">
    <property type="entry name" value="P-loop_NTPase"/>
</dbReference>
<evidence type="ECO:0000256" key="2">
    <source>
        <dbReference type="ARBA" id="ARBA00022840"/>
    </source>
</evidence>
<accession>A0ABQ9HX96</accession>
<feature type="region of interest" description="Actin-binding" evidence="6">
    <location>
        <begin position="364"/>
        <end position="386"/>
    </location>
</feature>
<evidence type="ECO:0000256" key="1">
    <source>
        <dbReference type="ARBA" id="ARBA00022741"/>
    </source>
</evidence>
<keyword evidence="1" id="KW-0547">Nucleotide-binding</keyword>
<keyword evidence="5 6" id="KW-0009">Actin-binding</keyword>
<dbReference type="Gene3D" id="1.10.10.820">
    <property type="match status" value="1"/>
</dbReference>
<dbReference type="SMART" id="SM00242">
    <property type="entry name" value="MYSc"/>
    <property type="match status" value="1"/>
</dbReference>
<dbReference type="Gene3D" id="1.20.58.60">
    <property type="match status" value="1"/>
</dbReference>
<dbReference type="PANTHER" id="PTHR13140">
    <property type="entry name" value="MYOSIN"/>
    <property type="match status" value="1"/>
</dbReference>
<sequence>MTLYTKSARVWIKHSEKVWEAAVVVENYKGQVLKNDLTSLSYLQEPVVMYNLQVRFCMHSAIYTNCGIVLSEAYKEVPAKYAMRYFATVGGSAEETSVEKKALASNPIMEAIGNEKTTHNNNSSSFGKFIEIYFNKKYHIQGASIQTYPLEKFRIVFQTPDERNYIFYQLCAVHHNPQFPSPASPDIDDVSDEDMFKVICNVLIKLNFSEEQQENMWKILTAILHLGNEDIEDAAADNGESSAIKADDHHLLTLCELLDLTAADFRSWLCLRKIVSIRAVIFKNIIVDEAHGSLEKNRDTVLEDQINVLKSSKNKLVRMLFRDESDEGRLIVPAMNVKVVPTRPSHTVVSKHKKSVGSQFQDSLNTLMGTLNAITPHYVCCIKPNDHKKPFKYNTVKAVQQLRARGDLETIRISSAGFPSSWTYADFLQRYRMLCKHDTKKNNMKATSEKILNIQDPDKFKYEKTNIFSRAGQVTYLETLRADKLLRHVLGWVKRTQYAINKCVLSIHTYARGYLAKRHYRLLLLNHKAIIIHKYMRGWLARRKCLHKRRCFIIAQLAVCRWLARCQLKNLKQNVRSFEHVKKLNKGLENKIIPLQQRIEELVKENSSVKSVQHEVQPIGAEERMKTRPEQEKIFLISVQDQGRDAYQKLVAE</sequence>
<evidence type="ECO:0000256" key="4">
    <source>
        <dbReference type="ARBA" id="ARBA00023175"/>
    </source>
</evidence>
<keyword evidence="2" id="KW-0067">ATP-binding</keyword>
<dbReference type="InterPro" id="IPR001609">
    <property type="entry name" value="Myosin_head_motor_dom-like"/>
</dbReference>
<dbReference type="InterPro" id="IPR000048">
    <property type="entry name" value="IQ_motif_EF-hand-BS"/>
</dbReference>
<evidence type="ECO:0000256" key="5">
    <source>
        <dbReference type="ARBA" id="ARBA00023203"/>
    </source>
</evidence>
<dbReference type="EMBL" id="JARBHB010000003">
    <property type="protein sequence ID" value="KAJ8888714.1"/>
    <property type="molecule type" value="Genomic_DNA"/>
</dbReference>